<proteinExistence type="predicted"/>
<name>A0ACB8BJF0_9AGAM</name>
<dbReference type="Proteomes" id="UP000790709">
    <property type="component" value="Unassembled WGS sequence"/>
</dbReference>
<evidence type="ECO:0000313" key="2">
    <source>
        <dbReference type="Proteomes" id="UP000790709"/>
    </source>
</evidence>
<protein>
    <submittedName>
        <fullName evidence="1">Phosphatidylserine decarboxylase</fullName>
    </submittedName>
</protein>
<comment type="caution">
    <text evidence="1">The sequence shown here is derived from an EMBL/GenBank/DDBJ whole genome shotgun (WGS) entry which is preliminary data.</text>
</comment>
<sequence length="565" mass="62126">MLYKAIIKGKKPFQAASHAISTTTTAAANSSSSLFSRVFVKRRISLSGTVRSFRRGALRRSFSTKNAIPPETPPPLPGTQYIPLYRRLITAWTETPTKWYPLPLAVGALLLVAIQYRKKAARAEKEVHVDSDGHEIIKLKGPWQVHVLGALPLRNMSRVWGYFNSLELPVWVRPYGIRVYAYVFGCNLEEIEPADLKQYRSLGEFFYRKLKAGARPVDNAVIVSPADGTVLHFGTIENLRVEQVKGITYSLDALLGVEHSDPSSPASPTSTVIEFPPNREMSIVDDREFANVNGIEYSLDQLLGLSTPSTPGSVTPPIARSRSSSESEAGVPKKHGDQIDASVEQEGTLQETLAHDASVAREMGVRSTLERPTFERKRSTSGTSVKEGNALYFSVIYLAPGDYHRFHSPTAWVVEKRRHFVGELFSVSPYMAKRLQNLFVLNERVALLGRWRHGFFGMIPVGATNVGSIKINFDTALRTNVRGRPPPPGTYTEAVYSAASPLLNGQPLTPAQEMGGFCLGSTIVLVFEAPKSFEFAVKAGQKVKVGNRLGDVPGVATTVGKEKTE</sequence>
<gene>
    <name evidence="1" type="ORF">BV22DRAFT_1046599</name>
</gene>
<keyword evidence="2" id="KW-1185">Reference proteome</keyword>
<accession>A0ACB8BJF0</accession>
<evidence type="ECO:0000313" key="1">
    <source>
        <dbReference type="EMBL" id="KAH7925662.1"/>
    </source>
</evidence>
<organism evidence="1 2">
    <name type="scientific">Leucogyrophana mollusca</name>
    <dbReference type="NCBI Taxonomy" id="85980"/>
    <lineage>
        <taxon>Eukaryota</taxon>
        <taxon>Fungi</taxon>
        <taxon>Dikarya</taxon>
        <taxon>Basidiomycota</taxon>
        <taxon>Agaricomycotina</taxon>
        <taxon>Agaricomycetes</taxon>
        <taxon>Agaricomycetidae</taxon>
        <taxon>Boletales</taxon>
        <taxon>Boletales incertae sedis</taxon>
        <taxon>Leucogyrophana</taxon>
    </lineage>
</organism>
<dbReference type="EMBL" id="MU266397">
    <property type="protein sequence ID" value="KAH7925662.1"/>
    <property type="molecule type" value="Genomic_DNA"/>
</dbReference>
<reference evidence="1" key="1">
    <citation type="journal article" date="2021" name="New Phytol.">
        <title>Evolutionary innovations through gain and loss of genes in the ectomycorrhizal Boletales.</title>
        <authorList>
            <person name="Wu G."/>
            <person name="Miyauchi S."/>
            <person name="Morin E."/>
            <person name="Kuo A."/>
            <person name="Drula E."/>
            <person name="Varga T."/>
            <person name="Kohler A."/>
            <person name="Feng B."/>
            <person name="Cao Y."/>
            <person name="Lipzen A."/>
            <person name="Daum C."/>
            <person name="Hundley H."/>
            <person name="Pangilinan J."/>
            <person name="Johnson J."/>
            <person name="Barry K."/>
            <person name="LaButti K."/>
            <person name="Ng V."/>
            <person name="Ahrendt S."/>
            <person name="Min B."/>
            <person name="Choi I.G."/>
            <person name="Park H."/>
            <person name="Plett J.M."/>
            <person name="Magnuson J."/>
            <person name="Spatafora J.W."/>
            <person name="Nagy L.G."/>
            <person name="Henrissat B."/>
            <person name="Grigoriev I.V."/>
            <person name="Yang Z.L."/>
            <person name="Xu J."/>
            <person name="Martin F.M."/>
        </authorList>
    </citation>
    <scope>NUCLEOTIDE SEQUENCE</scope>
    <source>
        <strain evidence="1">KUC20120723A-06</strain>
    </source>
</reference>